<gene>
    <name evidence="1" type="ORF">HMPREF1563_2827</name>
</gene>
<evidence type="ECO:0000313" key="1">
    <source>
        <dbReference type="EMBL" id="EUD12405.1"/>
    </source>
</evidence>
<sequence>MPMIYQTREGDVLDAICAAHYGLENLAETVIGVLEHNPGLADKGAIYSAGIRITLPQLTQSVVTAPYSLWD</sequence>
<protein>
    <submittedName>
        <fullName evidence="1">Phage tail protein X</fullName>
    </submittedName>
</protein>
<accession>A0AAV3M9L0</accession>
<dbReference type="AlphaFoldDB" id="A0AAV3M9L0"/>
<dbReference type="Proteomes" id="UP000022311">
    <property type="component" value="Unassembled WGS sequence"/>
</dbReference>
<proteinExistence type="predicted"/>
<evidence type="ECO:0000313" key="2">
    <source>
        <dbReference type="Proteomes" id="UP000022311"/>
    </source>
</evidence>
<dbReference type="EMBL" id="JALD01000024">
    <property type="protein sequence ID" value="EUD12405.1"/>
    <property type="molecule type" value="Genomic_DNA"/>
</dbReference>
<comment type="caution">
    <text evidence="1">The sequence shown here is derived from an EMBL/GenBank/DDBJ whole genome shotgun (WGS) entry which is preliminary data.</text>
</comment>
<organism evidence="1 2">
    <name type="scientific">Providencia alcalifaciens 205/92</name>
    <dbReference type="NCBI Taxonomy" id="1256988"/>
    <lineage>
        <taxon>Bacteria</taxon>
        <taxon>Pseudomonadati</taxon>
        <taxon>Pseudomonadota</taxon>
        <taxon>Gammaproteobacteria</taxon>
        <taxon>Enterobacterales</taxon>
        <taxon>Morganellaceae</taxon>
        <taxon>Providencia</taxon>
    </lineage>
</organism>
<dbReference type="RefSeq" id="WP_036950008.1">
    <property type="nucleotide sequence ID" value="NZ_JALD01000024.1"/>
</dbReference>
<reference evidence="1 2" key="1">
    <citation type="submission" date="2014-01" db="EMBL/GenBank/DDBJ databases">
        <authorList>
            <person name="Durkin A.S."/>
            <person name="McCorrison J."/>
            <person name="Torralba M."/>
            <person name="Gillis M."/>
            <person name="Haft D.H."/>
            <person name="Methe B."/>
            <person name="Sutton G."/>
            <person name="Nelson K.E."/>
        </authorList>
    </citation>
    <scope>NUCLEOTIDE SEQUENCE [LARGE SCALE GENOMIC DNA]</scope>
    <source>
        <strain evidence="1 2">205/92</strain>
    </source>
</reference>
<name>A0AAV3M9L0_9GAMM</name>
<dbReference type="Pfam" id="PF05489">
    <property type="entry name" value="Phage_tail_X"/>
    <property type="match status" value="1"/>
</dbReference>
<dbReference type="InterPro" id="IPR008861">
    <property type="entry name" value="GpX-like"/>
</dbReference>